<proteinExistence type="predicted"/>
<evidence type="ECO:0000313" key="2">
    <source>
        <dbReference type="Proteomes" id="UP000555564"/>
    </source>
</evidence>
<organism evidence="1 2">
    <name type="scientific">Sphaerisporangium rubeum</name>
    <dbReference type="NCBI Taxonomy" id="321317"/>
    <lineage>
        <taxon>Bacteria</taxon>
        <taxon>Bacillati</taxon>
        <taxon>Actinomycetota</taxon>
        <taxon>Actinomycetes</taxon>
        <taxon>Streptosporangiales</taxon>
        <taxon>Streptosporangiaceae</taxon>
        <taxon>Sphaerisporangium</taxon>
    </lineage>
</organism>
<dbReference type="Gene3D" id="3.30.559.10">
    <property type="entry name" value="Chloramphenicol acetyltransferase-like domain"/>
    <property type="match status" value="1"/>
</dbReference>
<dbReference type="Gene3D" id="3.30.559.30">
    <property type="entry name" value="Nonribosomal peptide synthetase, condensation domain"/>
    <property type="match status" value="1"/>
</dbReference>
<dbReference type="EMBL" id="JACHIU010000001">
    <property type="protein sequence ID" value="MBB6471268.1"/>
    <property type="molecule type" value="Genomic_DNA"/>
</dbReference>
<accession>A0A7X0IC56</accession>
<reference evidence="1 2" key="1">
    <citation type="submission" date="2020-08" db="EMBL/GenBank/DDBJ databases">
        <title>Sequencing the genomes of 1000 actinobacteria strains.</title>
        <authorList>
            <person name="Klenk H.-P."/>
        </authorList>
    </citation>
    <scope>NUCLEOTIDE SEQUENCE [LARGE SCALE GENOMIC DNA]</scope>
    <source>
        <strain evidence="1 2">DSM 44936</strain>
    </source>
</reference>
<dbReference type="InterPro" id="IPR023213">
    <property type="entry name" value="CAT-like_dom_sf"/>
</dbReference>
<keyword evidence="2" id="KW-1185">Reference proteome</keyword>
<dbReference type="RefSeq" id="WP_184978510.1">
    <property type="nucleotide sequence ID" value="NZ_BAAALO010000028.1"/>
</dbReference>
<protein>
    <recommendedName>
        <fullName evidence="3">Condensation domain-containing protein</fullName>
    </recommendedName>
</protein>
<dbReference type="Proteomes" id="UP000555564">
    <property type="component" value="Unassembled WGS sequence"/>
</dbReference>
<gene>
    <name evidence="1" type="ORF">BJ992_000699</name>
</gene>
<dbReference type="AlphaFoldDB" id="A0A7X0IC56"/>
<dbReference type="SUPFAM" id="SSF52777">
    <property type="entry name" value="CoA-dependent acyltransferases"/>
    <property type="match status" value="2"/>
</dbReference>
<evidence type="ECO:0008006" key="3">
    <source>
        <dbReference type="Google" id="ProtNLM"/>
    </source>
</evidence>
<name>A0A7X0IC56_9ACTN</name>
<evidence type="ECO:0000313" key="1">
    <source>
        <dbReference type="EMBL" id="MBB6471268.1"/>
    </source>
</evidence>
<sequence length="612" mass="67852">MSESARPVASLVLRLRGLTARVTPATRGQWNMWRAIRYTGEHDRFFNLCEVLPIPQGRDLRATLDAVREVLRRYETLRTAYLPTYDPARTTYYPACGDRLDQVVSAEGEVPVELYEIPPELTSQEQILEFLEQVVPRLREPQFAAHARAVRDGPEPPIAAGGEWPIRLAVVLSEGRPMFLAAAFSHLCLDSDGIAVVAQELMRLLEGGAPDPVPAWQPADLAIHELSPAGQIENERAMAYIRKVFRSAPPTMFDLPRREPETPRYIERIMRSEAAMRGAARLARRLRMSKQTVLFAAAAVVLGQRSGRTNTMIQVLCGNRTDEPLRTHAGNLTVPVPCAFDFTGLSFDQIVLEAVSASMSAQLNCQWDQKAAWVERRAAELAIGRHIDVATYLNILRDDPYAPQDDGVADLRELMTRTVFTPGESRIQIDLKILLMVLDTSVHGAVSLLADTAYTPVHSIDEILRGMERLLVAGASRDIPAGRLSEVTGIRPPDRGPGWVRCRDGHADLAATRDLWRTVVGTSPADLYTEVDRSGGHRMIAYAVAPDRSIMDLHHQLTASLDERTDVRAPDWYVRCADPPHPAPGRASWTVSRVLEEGTGRTSRSPALTPTS</sequence>
<comment type="caution">
    <text evidence="1">The sequence shown here is derived from an EMBL/GenBank/DDBJ whole genome shotgun (WGS) entry which is preliminary data.</text>
</comment>